<sequence length="46" mass="5497">MEIKKGVQKKMTFIERPHENEKTRALVYVSKLLEEARFCCKVLNKE</sequence>
<proteinExistence type="predicted"/>
<organism evidence="1 2">
    <name type="scientific">Lactococcus cremoris subsp. cremoris TIFN6</name>
    <dbReference type="NCBI Taxonomy" id="1234876"/>
    <lineage>
        <taxon>Bacteria</taxon>
        <taxon>Bacillati</taxon>
        <taxon>Bacillota</taxon>
        <taxon>Bacilli</taxon>
        <taxon>Lactobacillales</taxon>
        <taxon>Streptococcaceae</taxon>
        <taxon>Lactococcus</taxon>
        <taxon>Lactococcus cremoris subsp. cremoris</taxon>
    </lineage>
</organism>
<name>T0TEP8_LACLC</name>
<dbReference type="PATRIC" id="fig|1234876.3.peg.1708"/>
<dbReference type="Proteomes" id="UP000015854">
    <property type="component" value="Unassembled WGS sequence"/>
</dbReference>
<protein>
    <submittedName>
        <fullName evidence="1">Uncharacterized protein</fullName>
    </submittedName>
</protein>
<evidence type="ECO:0000313" key="2">
    <source>
        <dbReference type="Proteomes" id="UP000015854"/>
    </source>
</evidence>
<evidence type="ECO:0000313" key="1">
    <source>
        <dbReference type="EMBL" id="EQC55889.1"/>
    </source>
</evidence>
<gene>
    <name evidence="1" type="ORF">LLT6_13530</name>
</gene>
<dbReference type="AlphaFoldDB" id="T0TEP8"/>
<reference evidence="1 2" key="1">
    <citation type="journal article" date="2013" name="ISME J.">
        <title>Multifactorial diversity sustains microbial community stability.</title>
        <authorList>
            <person name="Erkus O."/>
            <person name="de Jager V.C."/>
            <person name="Spus M."/>
            <person name="van Alen-Boerrigter I.J."/>
            <person name="van Rijswijck I.M."/>
            <person name="Hazelwood L."/>
            <person name="Janssen P.W."/>
            <person name="van Hijum S.A."/>
            <person name="Kleerebezem M."/>
            <person name="Smid E.J."/>
        </authorList>
    </citation>
    <scope>NUCLEOTIDE SEQUENCE [LARGE SCALE GENOMIC DNA]</scope>
    <source>
        <strain evidence="1 2">TIFN6</strain>
    </source>
</reference>
<dbReference type="EMBL" id="ATBB01000381">
    <property type="protein sequence ID" value="EQC55889.1"/>
    <property type="molecule type" value="Genomic_DNA"/>
</dbReference>
<comment type="caution">
    <text evidence="1">The sequence shown here is derived from an EMBL/GenBank/DDBJ whole genome shotgun (WGS) entry which is preliminary data.</text>
</comment>
<accession>T0TEP8</accession>